<gene>
    <name evidence="1" type="ORF">ACFQ63_02670</name>
</gene>
<evidence type="ECO:0000313" key="1">
    <source>
        <dbReference type="EMBL" id="MFE5978594.1"/>
    </source>
</evidence>
<keyword evidence="2" id="KW-1185">Reference proteome</keyword>
<name>A0ABW6IPL5_STRWE</name>
<protein>
    <submittedName>
        <fullName evidence="1">Uncharacterized protein</fullName>
    </submittedName>
</protein>
<dbReference type="RefSeq" id="WP_386251192.1">
    <property type="nucleotide sequence ID" value="NZ_JBHTRV010000002.1"/>
</dbReference>
<comment type="caution">
    <text evidence="1">The sequence shown here is derived from an EMBL/GenBank/DDBJ whole genome shotgun (WGS) entry which is preliminary data.</text>
</comment>
<dbReference type="Proteomes" id="UP001600424">
    <property type="component" value="Unassembled WGS sequence"/>
</dbReference>
<reference evidence="1 2" key="1">
    <citation type="submission" date="2024-09" db="EMBL/GenBank/DDBJ databases">
        <title>The Natural Products Discovery Center: Release of the First 8490 Sequenced Strains for Exploring Actinobacteria Biosynthetic Diversity.</title>
        <authorList>
            <person name="Kalkreuter E."/>
            <person name="Kautsar S.A."/>
            <person name="Yang D."/>
            <person name="Bader C.D."/>
            <person name="Teijaro C.N."/>
            <person name="Fluegel L."/>
            <person name="Davis C.M."/>
            <person name="Simpson J.R."/>
            <person name="Lauterbach L."/>
            <person name="Steele A.D."/>
            <person name="Gui C."/>
            <person name="Meng S."/>
            <person name="Li G."/>
            <person name="Viehrig K."/>
            <person name="Ye F."/>
            <person name="Su P."/>
            <person name="Kiefer A.F."/>
            <person name="Nichols A."/>
            <person name="Cepeda A.J."/>
            <person name="Yan W."/>
            <person name="Fan B."/>
            <person name="Jiang Y."/>
            <person name="Adhikari A."/>
            <person name="Zheng C.-J."/>
            <person name="Schuster L."/>
            <person name="Cowan T.M."/>
            <person name="Smanski M.J."/>
            <person name="Chevrette M.G."/>
            <person name="De Carvalho L.P.S."/>
            <person name="Shen B."/>
        </authorList>
    </citation>
    <scope>NUCLEOTIDE SEQUENCE [LARGE SCALE GENOMIC DNA]</scope>
    <source>
        <strain evidence="1 2">NPDC056472</strain>
    </source>
</reference>
<organism evidence="1 2">
    <name type="scientific">Streptomyces wedmorensis</name>
    <dbReference type="NCBI Taxonomy" id="43759"/>
    <lineage>
        <taxon>Bacteria</taxon>
        <taxon>Bacillati</taxon>
        <taxon>Actinomycetota</taxon>
        <taxon>Actinomycetes</taxon>
        <taxon>Kitasatosporales</taxon>
        <taxon>Streptomycetaceae</taxon>
        <taxon>Streptomyces</taxon>
    </lineage>
</organism>
<dbReference type="EMBL" id="JBHTRV010000002">
    <property type="protein sequence ID" value="MFE5978594.1"/>
    <property type="molecule type" value="Genomic_DNA"/>
</dbReference>
<sequence length="1191" mass="124862">MISCADEFLAALDPLSHTARLRYTAVTAHRLAARGELRPLLAALDGRGSYERRLAALAALTAGESRHLAARLGDPDPVVRRYALRGARRLPVPEAAIEAAYDDAPAVVRADLARLLRDGRRPGLAERLALRVRTAYGDRDAARLLPGCSTGFAARLLPELAGALAFEDWSTLAVRHPVVVLDHVERELRELPLRSRERWWARHASAIAAAVPATPARVLELLERYGPDNLPGPVNDCLGALVSVDAERVARWLADPRRAAARWERTPGRAVIRKLVAADPPSLPAVGARWFHREAFAVLVRSVPPARRAGFVDAVIAAGGPRLARHAHERVLVPLPAAERHARVRAAIEEIRAESHSGWDLWGLLALLPPAEARPELLRALGTGDAEERGTLWDRLIVNAGLTRDPEQVAEVLALAAGRVANDRDPVREEALSAVAGLPAPLLVAATESGTPTGGVIGAVSLEKLCLDALGARDSSSATRRTIGTLAVNLLAAAGEAAAAGSVAAVGPDAPAGARGGAALRTAVRVLEALTAHTGRADLGRIGGVLRDGGMRAVLDALGPWLDRAASRGDVSPLLSLVTSCGRHAYRIPELQDRLEQALRTCPDAVFGKVAAAWLGDPATRGGRVAELLAWEPSAVFLPEVLAVVAAERSDLLDRALVGLPPSDGRFPVAGTVRPLPPFRYADRWLPRQQEAAVRLASAVVADPGRGLDERAGLLRSVASVPEHGRALLDRYADFVPAATEADDVTGAAGESGAAGAEGTVGSPVGHAGADLTAAALAAAALDAAADTDDPASALPALLGHLGDDRAAAAWSAAARAAAHARPSRVATLLRDVLTRENGVKVTVRKAAARLAARHLPPGAAIELLYAVGCAPGVHPDVHATVVGLASTLLPAEEMWALLESAVADGPDASRRMLLEVGPADLLPAHRSRYGELVARLPFVAEEQTAEQALYGLRDWARYAPGAGAALADVYTDPASPLAGWRASHGLVELAQSGLPHPIGGVAPGSLLGDVVDRLLAVVAAGEPEGGGRGGDLPARRRLDSLLGSSIRDPRMCAVLARRLATEPAVTAARTALLVRAVDLTSTEAELMLSLRELVAAVEGRPVLAVRVAEDLEEAHRYGDPLHDLSPALAAVRVLASEGRLVEGLLAVGLVTALGVRKDWPDFCRAAVVELRRHPELEVREAAYVTDLGGR</sequence>
<proteinExistence type="predicted"/>
<accession>A0ABW6IPL5</accession>
<evidence type="ECO:0000313" key="2">
    <source>
        <dbReference type="Proteomes" id="UP001600424"/>
    </source>
</evidence>